<accession>A0A9P3UKD5</accession>
<reference evidence="2" key="1">
    <citation type="submission" date="2022-07" db="EMBL/GenBank/DDBJ databases">
        <title>The genome of Lyophyllum shimeji provides insight into the initial evolution of ectomycorrhizal fungal genome.</title>
        <authorList>
            <person name="Kobayashi Y."/>
            <person name="Shibata T."/>
            <person name="Hirakawa H."/>
            <person name="Shigenobu S."/>
            <person name="Nishiyama T."/>
            <person name="Yamada A."/>
            <person name="Hasebe M."/>
            <person name="Kawaguchi M."/>
        </authorList>
    </citation>
    <scope>NUCLEOTIDE SEQUENCE</scope>
    <source>
        <strain evidence="2">AT787</strain>
    </source>
</reference>
<protein>
    <recommendedName>
        <fullName evidence="1">N-acetyltransferase domain-containing protein</fullName>
    </recommendedName>
</protein>
<proteinExistence type="predicted"/>
<dbReference type="Proteomes" id="UP001063166">
    <property type="component" value="Unassembled WGS sequence"/>
</dbReference>
<dbReference type="EMBL" id="BRPK01000004">
    <property type="protein sequence ID" value="GLB37974.1"/>
    <property type="molecule type" value="Genomic_DNA"/>
</dbReference>
<feature type="domain" description="N-acetyltransferase" evidence="1">
    <location>
        <begin position="99"/>
        <end position="235"/>
    </location>
</feature>
<dbReference type="Gene3D" id="3.40.630.30">
    <property type="match status" value="1"/>
</dbReference>
<evidence type="ECO:0000259" key="1">
    <source>
        <dbReference type="PROSITE" id="PS51186"/>
    </source>
</evidence>
<evidence type="ECO:0000313" key="2">
    <source>
        <dbReference type="EMBL" id="GLB37974.1"/>
    </source>
</evidence>
<name>A0A9P3UKD5_LYOSH</name>
<dbReference type="InterPro" id="IPR052523">
    <property type="entry name" value="Trichothecene_AcTrans"/>
</dbReference>
<dbReference type="InterPro" id="IPR000182">
    <property type="entry name" value="GNAT_dom"/>
</dbReference>
<dbReference type="OrthoDB" id="61113at2759"/>
<dbReference type="PANTHER" id="PTHR42791:SF1">
    <property type="entry name" value="N-ACETYLTRANSFERASE DOMAIN-CONTAINING PROTEIN"/>
    <property type="match status" value="1"/>
</dbReference>
<organism evidence="2 3">
    <name type="scientific">Lyophyllum shimeji</name>
    <name type="common">Hon-shimeji</name>
    <name type="synonym">Tricholoma shimeji</name>
    <dbReference type="NCBI Taxonomy" id="47721"/>
    <lineage>
        <taxon>Eukaryota</taxon>
        <taxon>Fungi</taxon>
        <taxon>Dikarya</taxon>
        <taxon>Basidiomycota</taxon>
        <taxon>Agaricomycotina</taxon>
        <taxon>Agaricomycetes</taxon>
        <taxon>Agaricomycetidae</taxon>
        <taxon>Agaricales</taxon>
        <taxon>Tricholomatineae</taxon>
        <taxon>Lyophyllaceae</taxon>
        <taxon>Lyophyllum</taxon>
    </lineage>
</organism>
<comment type="caution">
    <text evidence="2">The sequence shown here is derived from an EMBL/GenBank/DDBJ whole genome shotgun (WGS) entry which is preliminary data.</text>
</comment>
<dbReference type="PANTHER" id="PTHR42791">
    <property type="entry name" value="GNAT FAMILY ACETYLTRANSFERASE"/>
    <property type="match status" value="1"/>
</dbReference>
<dbReference type="Pfam" id="PF00583">
    <property type="entry name" value="Acetyltransf_1"/>
    <property type="match status" value="1"/>
</dbReference>
<gene>
    <name evidence="2" type="ORF">LshimejAT787_0410250</name>
</gene>
<dbReference type="PROSITE" id="PS51186">
    <property type="entry name" value="GNAT"/>
    <property type="match status" value="1"/>
</dbReference>
<dbReference type="InterPro" id="IPR016181">
    <property type="entry name" value="Acyl_CoA_acyltransferase"/>
</dbReference>
<sequence length="237" mass="26353">MAGQQGCSGLHSASLTMTTKESGKRVDYTIHRLVNPTEADVQDVTNTLAQCFHEDRFVHIVTAHDPALYVPFFKSQVVAAVIDGVIYIAKDAKGALIGAAVWFGPGQEMFASPQQEKEAWEPFERMFSPQLKRWWDDVLTPVDDAFVLKSFGLGTKLRGWHLQVIGVIPPYQRLGIATKIIGEVRQIASAKHLPMTLEVETQTNVNVYSSLGFKLKHQVDVCGPWGDFSMYGLMTQT</sequence>
<dbReference type="GO" id="GO:0016747">
    <property type="term" value="F:acyltransferase activity, transferring groups other than amino-acyl groups"/>
    <property type="evidence" value="ECO:0007669"/>
    <property type="project" value="InterPro"/>
</dbReference>
<dbReference type="SUPFAM" id="SSF55729">
    <property type="entry name" value="Acyl-CoA N-acyltransferases (Nat)"/>
    <property type="match status" value="1"/>
</dbReference>
<evidence type="ECO:0000313" key="3">
    <source>
        <dbReference type="Proteomes" id="UP001063166"/>
    </source>
</evidence>
<dbReference type="AlphaFoldDB" id="A0A9P3UKD5"/>
<keyword evidence="3" id="KW-1185">Reference proteome</keyword>